<dbReference type="Gene3D" id="3.40.50.1980">
    <property type="entry name" value="Nitrogenase molybdenum iron protein domain"/>
    <property type="match status" value="2"/>
</dbReference>
<evidence type="ECO:0000256" key="2">
    <source>
        <dbReference type="ARBA" id="ARBA00022729"/>
    </source>
</evidence>
<organism evidence="5 6">
    <name type="scientific">Virgibacillus necropolis</name>
    <dbReference type="NCBI Taxonomy" id="163877"/>
    <lineage>
        <taxon>Bacteria</taxon>
        <taxon>Bacillati</taxon>
        <taxon>Bacillota</taxon>
        <taxon>Bacilli</taxon>
        <taxon>Bacillales</taxon>
        <taxon>Bacillaceae</taxon>
        <taxon>Virgibacillus</taxon>
    </lineage>
</organism>
<dbReference type="InterPro" id="IPR054828">
    <property type="entry name" value="Vit_B12_bind_prot"/>
</dbReference>
<comment type="similarity">
    <text evidence="1">Belongs to the bacterial solute-binding protein 8 family.</text>
</comment>
<feature type="domain" description="Fe/B12 periplasmic-binding" evidence="4">
    <location>
        <begin position="85"/>
        <end position="339"/>
    </location>
</feature>
<evidence type="ECO:0000256" key="1">
    <source>
        <dbReference type="ARBA" id="ARBA00008814"/>
    </source>
</evidence>
<protein>
    <submittedName>
        <fullName evidence="5">ABC transporter substrate-binding protein</fullName>
    </submittedName>
</protein>
<keyword evidence="6" id="KW-1185">Reference proteome</keyword>
<reference evidence="5 6" key="1">
    <citation type="journal article" date="2003" name="Int. J. Syst. Evol. Microbiol.">
        <title>Virgibacillus carmonensis sp. nov., Virgibacillus necropolis sp. nov. and Virgibacillus picturae sp. nov., three novel species isolated from deteriorated mural paintings, transfer of the species of the genus salibacillus to Virgibacillus, as Virgibacillus marismortui comb. nov. and Virgibacillus salexigens comb. nov., and emended description of the genus Virgibacillus.</title>
        <authorList>
            <person name="Heyrman J."/>
            <person name="Logan N.A."/>
            <person name="Busse H.J."/>
            <person name="Balcaen A."/>
            <person name="Lebbe L."/>
            <person name="Rodriguez-Diaz M."/>
            <person name="Swings J."/>
            <person name="De Vos P."/>
        </authorList>
    </citation>
    <scope>NUCLEOTIDE SEQUENCE [LARGE SCALE GENOMIC DNA]</scope>
    <source>
        <strain evidence="5 6">LMG 19488</strain>
    </source>
</reference>
<evidence type="ECO:0000256" key="3">
    <source>
        <dbReference type="SAM" id="MobiDB-lite"/>
    </source>
</evidence>
<sequence length="343" mass="37504">MLKFSLLNYRGKINLKHLSNYIFMLLMAIGLLVGCGDNEESSQPKADKNEESTSTEETQDQATAYPLTVEDSAGNEVVLEEDPAKIVTLIPSNTEVVFALGAGEQVVGVSDHDNYPEQVKEIDKVGGMQINTEKVLSLKPDLVLAHGSSAHNSQAALDQITSAGIPVYIVKNASDFKSVYETIHSIGKLVDEQNEAESIVSGMKDKLATIKEKATEIKDPKSVFVEVSPMPEIYTTGTGTFMNQMLKAINAKNAAADLEGWVKMNEEAVISLQPDVVITTYGYYTENSVAQVLNREGWEQVPAIENKQVFDVHSDIVSRSGPRLIEGVEQLAETIYPETFGDE</sequence>
<dbReference type="CDD" id="cd01143">
    <property type="entry name" value="YvrC"/>
    <property type="match status" value="1"/>
</dbReference>
<evidence type="ECO:0000313" key="6">
    <source>
        <dbReference type="Proteomes" id="UP000204391"/>
    </source>
</evidence>
<dbReference type="SUPFAM" id="SSF53807">
    <property type="entry name" value="Helical backbone' metal receptor"/>
    <property type="match status" value="1"/>
</dbReference>
<proteinExistence type="inferred from homology"/>
<dbReference type="EMBL" id="CP022437">
    <property type="protein sequence ID" value="ASN04681.1"/>
    <property type="molecule type" value="Genomic_DNA"/>
</dbReference>
<dbReference type="PANTHER" id="PTHR30535">
    <property type="entry name" value="VITAMIN B12-BINDING PROTEIN"/>
    <property type="match status" value="1"/>
</dbReference>
<dbReference type="PANTHER" id="PTHR30535:SF34">
    <property type="entry name" value="MOLYBDATE-BINDING PROTEIN MOLA"/>
    <property type="match status" value="1"/>
</dbReference>
<dbReference type="Pfam" id="PF01497">
    <property type="entry name" value="Peripla_BP_2"/>
    <property type="match status" value="1"/>
</dbReference>
<evidence type="ECO:0000259" key="4">
    <source>
        <dbReference type="PROSITE" id="PS50983"/>
    </source>
</evidence>
<dbReference type="PROSITE" id="PS51257">
    <property type="entry name" value="PROKAR_LIPOPROTEIN"/>
    <property type="match status" value="1"/>
</dbReference>
<keyword evidence="2" id="KW-0732">Signal</keyword>
<dbReference type="PROSITE" id="PS50983">
    <property type="entry name" value="FE_B12_PBP"/>
    <property type="match status" value="1"/>
</dbReference>
<dbReference type="AlphaFoldDB" id="A0A221MAL8"/>
<dbReference type="KEGG" id="vne:CFK40_06470"/>
<dbReference type="Proteomes" id="UP000204391">
    <property type="component" value="Chromosome"/>
</dbReference>
<dbReference type="OrthoDB" id="9816357at2"/>
<name>A0A221MAL8_9BACI</name>
<dbReference type="NCBIfam" id="NF038402">
    <property type="entry name" value="TroA_like"/>
    <property type="match status" value="1"/>
</dbReference>
<gene>
    <name evidence="5" type="ORF">CFK40_06470</name>
</gene>
<evidence type="ECO:0000313" key="5">
    <source>
        <dbReference type="EMBL" id="ASN04681.1"/>
    </source>
</evidence>
<dbReference type="InterPro" id="IPR050902">
    <property type="entry name" value="ABC_Transporter_SBP"/>
</dbReference>
<dbReference type="GO" id="GO:0071281">
    <property type="term" value="P:cellular response to iron ion"/>
    <property type="evidence" value="ECO:0007669"/>
    <property type="project" value="TreeGrafter"/>
</dbReference>
<feature type="region of interest" description="Disordered" evidence="3">
    <location>
        <begin position="38"/>
        <end position="63"/>
    </location>
</feature>
<accession>A0A221MAL8</accession>
<dbReference type="InterPro" id="IPR002491">
    <property type="entry name" value="ABC_transptr_periplasmic_BD"/>
</dbReference>